<organism evidence="1 2">
    <name type="scientific">Clytia hemisphaerica</name>
    <dbReference type="NCBI Taxonomy" id="252671"/>
    <lineage>
        <taxon>Eukaryota</taxon>
        <taxon>Metazoa</taxon>
        <taxon>Cnidaria</taxon>
        <taxon>Hydrozoa</taxon>
        <taxon>Hydroidolina</taxon>
        <taxon>Leptothecata</taxon>
        <taxon>Obeliida</taxon>
        <taxon>Clytiidae</taxon>
        <taxon>Clytia</taxon>
    </lineage>
</organism>
<reference evidence="1" key="1">
    <citation type="submission" date="2021-01" db="UniProtKB">
        <authorList>
            <consortium name="EnsemblMetazoa"/>
        </authorList>
    </citation>
    <scope>IDENTIFICATION</scope>
</reference>
<accession>A0A7M5XDA0</accession>
<sequence>MQGLNTNIQAFKDSPLFSTFLPKFTKDQSQNYGQDKKTEHYNASSCLPLDASFEFDQFFNTHVFTSGLTDNGKTLAIFEQDDKGNLNMHKYCYHKGQIESLHSRHFNTWLIRDYDYLVSYDGLFVVMFNSEELAHERDHRRRRKRGYGLGEKVYISLLVYDHDFENGRSAMGKFFPNSFVLTMSDKDDSLFWKYKHGYAIGVDGTIIVSSWGVTRDTLDEQDTGGTALYLNYFKVQQTSSKIAVKHCGFTDLSGALTGKPLPTAFNDPEHY</sequence>
<evidence type="ECO:0000313" key="1">
    <source>
        <dbReference type="EnsemblMetazoa" id="CLYHEMP021511.1"/>
    </source>
</evidence>
<name>A0A7M5XDA0_9CNID</name>
<keyword evidence="2" id="KW-1185">Reference proteome</keyword>
<proteinExistence type="predicted"/>
<protein>
    <submittedName>
        <fullName evidence="1">Uncharacterized protein</fullName>
    </submittedName>
</protein>
<dbReference type="EnsemblMetazoa" id="CLYHEMT021511.1">
    <property type="protein sequence ID" value="CLYHEMP021511.1"/>
    <property type="gene ID" value="CLYHEMG021511"/>
</dbReference>
<dbReference type="AlphaFoldDB" id="A0A7M5XDA0"/>
<evidence type="ECO:0000313" key="2">
    <source>
        <dbReference type="Proteomes" id="UP000594262"/>
    </source>
</evidence>
<dbReference type="Proteomes" id="UP000594262">
    <property type="component" value="Unplaced"/>
</dbReference>